<dbReference type="Proteomes" id="UP000078292">
    <property type="component" value="Unassembled WGS sequence"/>
</dbReference>
<reference evidence="2 3" key="1">
    <citation type="submission" date="2016-04" db="EMBL/GenBank/DDBJ databases">
        <title>First whole genome shotgun sequence of the bacterium Enteractinococcus sp. strain UASWS1574.</title>
        <authorList>
            <person name="Crovadore J."/>
            <person name="Chablais R."/>
            <person name="Lefort F."/>
        </authorList>
    </citation>
    <scope>NUCLEOTIDE SEQUENCE [LARGE SCALE GENOMIC DNA]</scope>
    <source>
        <strain evidence="2 3">UASWS1574</strain>
    </source>
</reference>
<name>A0A1B7LZQ1_9MICC</name>
<feature type="compositionally biased region" description="Basic residues" evidence="1">
    <location>
        <begin position="185"/>
        <end position="197"/>
    </location>
</feature>
<feature type="compositionally biased region" description="Basic and acidic residues" evidence="1">
    <location>
        <begin position="149"/>
        <end position="184"/>
    </location>
</feature>
<evidence type="ECO:0008006" key="4">
    <source>
        <dbReference type="Google" id="ProtNLM"/>
    </source>
</evidence>
<sequence>MSLAQLPIRLTTGAFVLNSGISKLSLSDEEAEGLQQMASNGVPVLADMSPAAFRKFIAATEIGVGAAQLIPKVPGWFAGAALSAFSAGMLNMYLNTPGMTQDDGVRPTQEGTPVAKDVWMLGAGASMIIDSLLNTSSRRRRSAKRRAAKIHDAKEQKVEAIHSAREEQQKALEAAREAAREERKAARKAARTVRKAA</sequence>
<gene>
    <name evidence="2" type="ORF">A6F49_09135</name>
</gene>
<evidence type="ECO:0000256" key="1">
    <source>
        <dbReference type="SAM" id="MobiDB-lite"/>
    </source>
</evidence>
<dbReference type="OrthoDB" id="3267263at2"/>
<accession>A0A1B7LZQ1</accession>
<protein>
    <recommendedName>
        <fullName evidence="4">DoxX family protein</fullName>
    </recommendedName>
</protein>
<comment type="caution">
    <text evidence="2">The sequence shown here is derived from an EMBL/GenBank/DDBJ whole genome shotgun (WGS) entry which is preliminary data.</text>
</comment>
<feature type="compositionally biased region" description="Basic residues" evidence="1">
    <location>
        <begin position="139"/>
        <end position="148"/>
    </location>
</feature>
<proteinExistence type="predicted"/>
<evidence type="ECO:0000313" key="2">
    <source>
        <dbReference type="EMBL" id="OAV61137.1"/>
    </source>
</evidence>
<dbReference type="EMBL" id="LXEY01000017">
    <property type="protein sequence ID" value="OAV61137.1"/>
    <property type="molecule type" value="Genomic_DNA"/>
</dbReference>
<organism evidence="2 3">
    <name type="scientific">Enteractinococcus helveticum</name>
    <dbReference type="NCBI Taxonomy" id="1837282"/>
    <lineage>
        <taxon>Bacteria</taxon>
        <taxon>Bacillati</taxon>
        <taxon>Actinomycetota</taxon>
        <taxon>Actinomycetes</taxon>
        <taxon>Micrococcales</taxon>
        <taxon>Micrococcaceae</taxon>
    </lineage>
</organism>
<feature type="region of interest" description="Disordered" evidence="1">
    <location>
        <begin position="139"/>
        <end position="197"/>
    </location>
</feature>
<dbReference type="AlphaFoldDB" id="A0A1B7LZQ1"/>
<dbReference type="STRING" id="1837282.A6F49_09135"/>
<keyword evidence="3" id="KW-1185">Reference proteome</keyword>
<evidence type="ECO:0000313" key="3">
    <source>
        <dbReference type="Proteomes" id="UP000078292"/>
    </source>
</evidence>
<dbReference type="RefSeq" id="WP_043057804.1">
    <property type="nucleotide sequence ID" value="NZ_LXEY01000017.1"/>
</dbReference>